<evidence type="ECO:0000259" key="2">
    <source>
        <dbReference type="PROSITE" id="PS51154"/>
    </source>
</evidence>
<sequence>LSEGEVFCSGPGSLHCKHIVHAVGPIWQGGRNKEEGQLYDCVTTSLEETDKRNLSSIAIPALCTGIFGYPASEATKVITESVRDYFKRPHSSSIKTVFLCDIVTTTVDLFVIAANKFFNQPDSKYHSTPGRGRSANRFEDASHNKGRQNITSGNIKIKIRKEDLNKMKVKLMIYK</sequence>
<name>A0A3L5TTB3_MYTGA</name>
<organism evidence="3 4">
    <name type="scientific">Mytilus galloprovincialis</name>
    <name type="common">Mediterranean mussel</name>
    <dbReference type="NCBI Taxonomy" id="29158"/>
    <lineage>
        <taxon>Eukaryota</taxon>
        <taxon>Metazoa</taxon>
        <taxon>Spiralia</taxon>
        <taxon>Lophotrochozoa</taxon>
        <taxon>Mollusca</taxon>
        <taxon>Bivalvia</taxon>
        <taxon>Autobranchia</taxon>
        <taxon>Pteriomorphia</taxon>
        <taxon>Mytilida</taxon>
        <taxon>Mytiloidea</taxon>
        <taxon>Mytilidae</taxon>
        <taxon>Mytilinae</taxon>
        <taxon>Mytilus</taxon>
    </lineage>
</organism>
<dbReference type="Proteomes" id="UP000266721">
    <property type="component" value="Unassembled WGS sequence"/>
</dbReference>
<comment type="caution">
    <text evidence="3">The sequence shown here is derived from an EMBL/GenBank/DDBJ whole genome shotgun (WGS) entry which is preliminary data.</text>
</comment>
<dbReference type="PANTHER" id="PTHR11106">
    <property type="entry name" value="GANGLIOSIDE INDUCED DIFFERENTIATION ASSOCIATED PROTEIN 2-RELATED"/>
    <property type="match status" value="1"/>
</dbReference>
<dbReference type="PANTHER" id="PTHR11106:SF111">
    <property type="entry name" value="MACRO DOMAIN-CONTAINING PROTEIN"/>
    <property type="match status" value="1"/>
</dbReference>
<evidence type="ECO:0000313" key="3">
    <source>
        <dbReference type="EMBL" id="OPL33134.1"/>
    </source>
</evidence>
<dbReference type="PROSITE" id="PS51154">
    <property type="entry name" value="MACRO"/>
    <property type="match status" value="1"/>
</dbReference>
<dbReference type="InterPro" id="IPR043472">
    <property type="entry name" value="Macro_dom-like"/>
</dbReference>
<gene>
    <name evidence="3" type="ORF">AM593_03063</name>
</gene>
<dbReference type="Pfam" id="PF01661">
    <property type="entry name" value="Macro"/>
    <property type="match status" value="1"/>
</dbReference>
<feature type="domain" description="Macro" evidence="2">
    <location>
        <begin position="1"/>
        <end position="118"/>
    </location>
</feature>
<dbReference type="InterPro" id="IPR002589">
    <property type="entry name" value="Macro_dom"/>
</dbReference>
<dbReference type="SUPFAM" id="SSF52949">
    <property type="entry name" value="Macro domain-like"/>
    <property type="match status" value="1"/>
</dbReference>
<feature type="region of interest" description="Disordered" evidence="1">
    <location>
        <begin position="124"/>
        <end position="151"/>
    </location>
</feature>
<reference evidence="3 4" key="1">
    <citation type="journal article" date="2016" name="PLoS ONE">
        <title>A First Insight into the Genome of the Filter-Feeder Mussel Mytilus galloprovincialis.</title>
        <authorList>
            <person name="Murgarella M."/>
            <person name="Puiu D."/>
            <person name="Novoa B."/>
            <person name="Figueras A."/>
            <person name="Posada D."/>
            <person name="Canchaya C."/>
        </authorList>
    </citation>
    <scope>NUCLEOTIDE SEQUENCE [LARGE SCALE GENOMIC DNA]</scope>
    <source>
        <tissue evidence="3">Muscle</tissue>
    </source>
</reference>
<feature type="non-terminal residue" evidence="3">
    <location>
        <position position="1"/>
    </location>
</feature>
<dbReference type="SMR" id="A0A3L5TTB3"/>
<dbReference type="AlphaFoldDB" id="A0A3L5TTB3"/>
<keyword evidence="4" id="KW-1185">Reference proteome</keyword>
<dbReference type="Gene3D" id="3.40.220.10">
    <property type="entry name" value="Leucine Aminopeptidase, subunit E, domain 1"/>
    <property type="match status" value="1"/>
</dbReference>
<dbReference type="EMBL" id="KV584662">
    <property type="protein sequence ID" value="OPL33134.1"/>
    <property type="molecule type" value="Genomic_DNA"/>
</dbReference>
<accession>A0A3L5TTB3</accession>
<evidence type="ECO:0000256" key="1">
    <source>
        <dbReference type="SAM" id="MobiDB-lite"/>
    </source>
</evidence>
<proteinExistence type="predicted"/>
<feature type="non-terminal residue" evidence="3">
    <location>
        <position position="175"/>
    </location>
</feature>
<protein>
    <recommendedName>
        <fullName evidence="2">Macro domain-containing protein</fullName>
    </recommendedName>
</protein>
<evidence type="ECO:0000313" key="4">
    <source>
        <dbReference type="Proteomes" id="UP000266721"/>
    </source>
</evidence>